<feature type="chain" id="PRO_5001862136" description="Aminopeptidase N" evidence="12">
    <location>
        <begin position="26"/>
        <end position="707"/>
    </location>
</feature>
<name>A0A090QJ38_NONUL</name>
<dbReference type="Proteomes" id="UP000029226">
    <property type="component" value="Unassembled WGS sequence"/>
</dbReference>
<feature type="domain" description="Peptidase M1 membrane alanine aminopeptidase" evidence="13">
    <location>
        <begin position="243"/>
        <end position="444"/>
    </location>
</feature>
<dbReference type="SUPFAM" id="SSF63737">
    <property type="entry name" value="Leukotriene A4 hydrolase N-terminal domain"/>
    <property type="match status" value="1"/>
</dbReference>
<comment type="catalytic activity">
    <reaction evidence="1">
        <text>Release of an N-terminal amino acid, Xaa-|-Yaa- from a peptide, amide or arylamide. Xaa is preferably Ala, but may be most amino acids including Pro (slow action). When a terminal hydrophobic residue is followed by a prolyl residue, the two may be released as an intact Xaa-Pro dipeptide.</text>
        <dbReference type="EC" id="3.4.11.2"/>
    </reaction>
</comment>
<sequence length="707" mass="81954">MYFAYPMKTFFLWSIASLYSIFSIAQDSPSQIDIVDFKTAAVDIYVNENSEIISGTVSYNLTILKDTPSLFIDAKNITRYDVKVDGKPVKADYNEKQIVVESRFRESATHDISIEFSTQPNTALYHIDKDNDGKWDQIWTQGQGKYTSNWLPSIDDMNDKIVWDISITVPSQYRAISNGVLLETTEVDKNRKWQFNMDIPMSSYLVAMVVGNYEVEKKMSASQKQMELYYYPEDLQKAEPTYRHTIKMFDFLEQEIGIEYPWKVYKQIPVKDFLYSGMENTTATIYSDQFVVDDIAFNDGNYVTVNAHEMAHQWFGNLVTETSGKHHWLQEGFATYYSMLAEQEIYGEDHYYMTLFENAESLIAQTKAGRGTALLDPKASSLTFYQHGAWALHALRDEIGDVDFKLSVRTYLKQYAGRNVTTDDFLKIVSNTSGKDMSEFKNRWLTNTQFPSAEALQLLRKSNFIEQYFQLAARSISSFDESFNSYKETLRSPVNELLVEEMISQLILHKKNDRIIELYKEAAATGNVKVRQAIALSLQNYDPALDKLLRTMLNDQSYLTRESALFLLWQGNPMDRPSVLRNAKESWNSMSPSLEMAWNALALNSSDFKNNEKYDFLQGISKFTSPEYSPQTRTAAFDYLINLDAMGTQNYRDLIDACFHHSWRFYKNSRDIFEALYKKDESRVLIDRILSTMPDDEQKRIRDLFKV</sequence>
<reference evidence="15 16" key="1">
    <citation type="journal article" date="2014" name="Genome Announc.">
        <title>Draft Genome Sequences of Marine Flavobacterium Nonlabens Strains NR17, NR24, NR27, NR32, NR33, and Ara13.</title>
        <authorList>
            <person name="Nakanishi M."/>
            <person name="Meirelles P."/>
            <person name="Suzuki R."/>
            <person name="Takatani N."/>
            <person name="Mino S."/>
            <person name="Suda W."/>
            <person name="Oshima K."/>
            <person name="Hattori M."/>
            <person name="Ohkuma M."/>
            <person name="Hosokawa M."/>
            <person name="Miyashita K."/>
            <person name="Thompson F.L."/>
            <person name="Niwa A."/>
            <person name="Sawabe T."/>
            <person name="Sawabe T."/>
        </authorList>
    </citation>
    <scope>NUCLEOTIDE SEQUENCE [LARGE SCALE GENOMIC DNA]</scope>
    <source>
        <strain evidence="16">JCM19314</strain>
    </source>
</reference>
<keyword evidence="11" id="KW-0482">Metalloprotease</keyword>
<evidence type="ECO:0000256" key="11">
    <source>
        <dbReference type="ARBA" id="ARBA00023049"/>
    </source>
</evidence>
<keyword evidence="12" id="KW-0732">Signal</keyword>
<dbReference type="InterPro" id="IPR042097">
    <property type="entry name" value="Aminopeptidase_N-like_N_sf"/>
</dbReference>
<evidence type="ECO:0000313" key="15">
    <source>
        <dbReference type="EMBL" id="GAL01829.1"/>
    </source>
</evidence>
<comment type="cofactor">
    <cofactor evidence="2">
        <name>Zn(2+)</name>
        <dbReference type="ChEBI" id="CHEBI:29105"/>
    </cofactor>
</comment>
<evidence type="ECO:0000256" key="9">
    <source>
        <dbReference type="ARBA" id="ARBA00022801"/>
    </source>
</evidence>
<dbReference type="PRINTS" id="PR00756">
    <property type="entry name" value="ALADIPTASE"/>
</dbReference>
<dbReference type="Gene3D" id="2.60.40.1730">
    <property type="entry name" value="tricorn interacting facor f3 domain"/>
    <property type="match status" value="1"/>
</dbReference>
<evidence type="ECO:0000256" key="1">
    <source>
        <dbReference type="ARBA" id="ARBA00000098"/>
    </source>
</evidence>
<dbReference type="EC" id="3.4.11.2" evidence="4"/>
<evidence type="ECO:0000256" key="8">
    <source>
        <dbReference type="ARBA" id="ARBA00022723"/>
    </source>
</evidence>
<dbReference type="GO" id="GO:0043171">
    <property type="term" value="P:peptide catabolic process"/>
    <property type="evidence" value="ECO:0007669"/>
    <property type="project" value="TreeGrafter"/>
</dbReference>
<protein>
    <recommendedName>
        <fullName evidence="5">Aminopeptidase N</fullName>
        <ecNumber evidence="4">3.4.11.2</ecNumber>
    </recommendedName>
</protein>
<proteinExistence type="inferred from homology"/>
<comment type="caution">
    <text evidence="15">The sequence shown here is derived from an EMBL/GenBank/DDBJ whole genome shotgun (WGS) entry which is preliminary data.</text>
</comment>
<dbReference type="Gene3D" id="1.10.390.10">
    <property type="entry name" value="Neutral Protease Domain 2"/>
    <property type="match status" value="1"/>
</dbReference>
<keyword evidence="9" id="KW-0378">Hydrolase</keyword>
<keyword evidence="10" id="KW-0862">Zinc</keyword>
<dbReference type="GO" id="GO:0070006">
    <property type="term" value="F:metalloaminopeptidase activity"/>
    <property type="evidence" value="ECO:0007669"/>
    <property type="project" value="TreeGrafter"/>
</dbReference>
<organism evidence="15 16">
    <name type="scientific">Nonlabens ulvanivorans</name>
    <name type="common">Persicivirga ulvanivorans</name>
    <dbReference type="NCBI Taxonomy" id="906888"/>
    <lineage>
        <taxon>Bacteria</taxon>
        <taxon>Pseudomonadati</taxon>
        <taxon>Bacteroidota</taxon>
        <taxon>Flavobacteriia</taxon>
        <taxon>Flavobacteriales</taxon>
        <taxon>Flavobacteriaceae</taxon>
        <taxon>Nonlabens</taxon>
    </lineage>
</organism>
<dbReference type="PANTHER" id="PTHR11533">
    <property type="entry name" value="PROTEASE M1 ZINC METALLOPROTEASE"/>
    <property type="match status" value="1"/>
</dbReference>
<gene>
    <name evidence="15" type="ORF">JCM19314_2183</name>
</gene>
<dbReference type="EMBL" id="BBMM01000015">
    <property type="protein sequence ID" value="GAL01829.1"/>
    <property type="molecule type" value="Genomic_DNA"/>
</dbReference>
<evidence type="ECO:0000259" key="14">
    <source>
        <dbReference type="Pfam" id="PF17900"/>
    </source>
</evidence>
<dbReference type="GO" id="GO:0006508">
    <property type="term" value="P:proteolysis"/>
    <property type="evidence" value="ECO:0007669"/>
    <property type="project" value="UniProtKB-KW"/>
</dbReference>
<dbReference type="InterPro" id="IPR050344">
    <property type="entry name" value="Peptidase_M1_aminopeptidases"/>
</dbReference>
<dbReference type="InterPro" id="IPR045357">
    <property type="entry name" value="Aminopeptidase_N-like_N"/>
</dbReference>
<evidence type="ECO:0000256" key="6">
    <source>
        <dbReference type="ARBA" id="ARBA00022438"/>
    </source>
</evidence>
<dbReference type="GO" id="GO:0042277">
    <property type="term" value="F:peptide binding"/>
    <property type="evidence" value="ECO:0007669"/>
    <property type="project" value="TreeGrafter"/>
</dbReference>
<feature type="signal peptide" evidence="12">
    <location>
        <begin position="1"/>
        <end position="25"/>
    </location>
</feature>
<feature type="domain" description="Aminopeptidase N-like N-terminal" evidence="14">
    <location>
        <begin position="43"/>
        <end position="205"/>
    </location>
</feature>
<evidence type="ECO:0000259" key="13">
    <source>
        <dbReference type="Pfam" id="PF01433"/>
    </source>
</evidence>
<accession>A0A090QJ38</accession>
<dbReference type="AlphaFoldDB" id="A0A090QJ38"/>
<evidence type="ECO:0000256" key="4">
    <source>
        <dbReference type="ARBA" id="ARBA00012564"/>
    </source>
</evidence>
<dbReference type="InterPro" id="IPR016024">
    <property type="entry name" value="ARM-type_fold"/>
</dbReference>
<evidence type="ECO:0000256" key="5">
    <source>
        <dbReference type="ARBA" id="ARBA00015611"/>
    </source>
</evidence>
<dbReference type="GO" id="GO:0005737">
    <property type="term" value="C:cytoplasm"/>
    <property type="evidence" value="ECO:0007669"/>
    <property type="project" value="TreeGrafter"/>
</dbReference>
<evidence type="ECO:0000256" key="3">
    <source>
        <dbReference type="ARBA" id="ARBA00010136"/>
    </source>
</evidence>
<dbReference type="Pfam" id="PF17900">
    <property type="entry name" value="Peptidase_M1_N"/>
    <property type="match status" value="1"/>
</dbReference>
<evidence type="ECO:0000256" key="12">
    <source>
        <dbReference type="SAM" id="SignalP"/>
    </source>
</evidence>
<dbReference type="SUPFAM" id="SSF48371">
    <property type="entry name" value="ARM repeat"/>
    <property type="match status" value="1"/>
</dbReference>
<keyword evidence="6 15" id="KW-0031">Aminopeptidase</keyword>
<keyword evidence="7" id="KW-0645">Protease</keyword>
<comment type="similarity">
    <text evidence="3">Belongs to the peptidase M1 family.</text>
</comment>
<dbReference type="GO" id="GO:0005615">
    <property type="term" value="C:extracellular space"/>
    <property type="evidence" value="ECO:0007669"/>
    <property type="project" value="TreeGrafter"/>
</dbReference>
<dbReference type="GO" id="GO:0008270">
    <property type="term" value="F:zinc ion binding"/>
    <property type="evidence" value="ECO:0007669"/>
    <property type="project" value="InterPro"/>
</dbReference>
<dbReference type="PANTHER" id="PTHR11533:SF174">
    <property type="entry name" value="PUROMYCIN-SENSITIVE AMINOPEPTIDASE-RELATED"/>
    <property type="match status" value="1"/>
</dbReference>
<dbReference type="SUPFAM" id="SSF55486">
    <property type="entry name" value="Metalloproteases ('zincins'), catalytic domain"/>
    <property type="match status" value="1"/>
</dbReference>
<dbReference type="CDD" id="cd09603">
    <property type="entry name" value="M1_APN_like"/>
    <property type="match status" value="1"/>
</dbReference>
<evidence type="ECO:0000313" key="16">
    <source>
        <dbReference type="Proteomes" id="UP000029226"/>
    </source>
</evidence>
<evidence type="ECO:0000256" key="2">
    <source>
        <dbReference type="ARBA" id="ARBA00001947"/>
    </source>
</evidence>
<keyword evidence="8" id="KW-0479">Metal-binding</keyword>
<evidence type="ECO:0000256" key="10">
    <source>
        <dbReference type="ARBA" id="ARBA00022833"/>
    </source>
</evidence>
<dbReference type="GO" id="GO:0016285">
    <property type="term" value="F:alanyl aminopeptidase activity"/>
    <property type="evidence" value="ECO:0007669"/>
    <property type="project" value="UniProtKB-EC"/>
</dbReference>
<dbReference type="InterPro" id="IPR001930">
    <property type="entry name" value="Peptidase_M1"/>
</dbReference>
<dbReference type="InterPro" id="IPR014782">
    <property type="entry name" value="Peptidase_M1_dom"/>
</dbReference>
<dbReference type="InterPro" id="IPR027268">
    <property type="entry name" value="Peptidase_M4/M1_CTD_sf"/>
</dbReference>
<evidence type="ECO:0000256" key="7">
    <source>
        <dbReference type="ARBA" id="ARBA00022670"/>
    </source>
</evidence>
<dbReference type="Pfam" id="PF01433">
    <property type="entry name" value="Peptidase_M1"/>
    <property type="match status" value="1"/>
</dbReference>
<dbReference type="GO" id="GO:0016020">
    <property type="term" value="C:membrane"/>
    <property type="evidence" value="ECO:0007669"/>
    <property type="project" value="TreeGrafter"/>
</dbReference>